<feature type="region of interest" description="Disordered" evidence="1">
    <location>
        <begin position="27"/>
        <end position="128"/>
    </location>
</feature>
<reference evidence="2 3" key="2">
    <citation type="journal article" date="2013" name="IMA Fungus">
        <title>IMA Genome-F 1: Ceratocystis fimbriata: Draft nuclear genome sequence for the plant pathogen, Ceratocystis fimbriata.</title>
        <authorList>
            <person name="Wilken P.M."/>
            <person name="Steenkamp E.T."/>
            <person name="Wingfield M.J."/>
            <person name="de Beer Z.W."/>
            <person name="Wingfield B.D."/>
        </authorList>
    </citation>
    <scope>NUCLEOTIDE SEQUENCE [LARGE SCALE GENOMIC DNA]</scope>
    <source>
        <strain evidence="2 3">CBS 114723</strain>
    </source>
</reference>
<protein>
    <recommendedName>
        <fullName evidence="4">FAR1 domain-containing protein</fullName>
    </recommendedName>
</protein>
<reference evidence="2 3" key="1">
    <citation type="journal article" date="2013" name="Fungal Biol.">
        <title>Analysis of microsatellite markers in the genome of the plant pathogen Ceratocystis fimbriata.</title>
        <authorList>
            <person name="Simpson M.C."/>
            <person name="Wilken P.M."/>
            <person name="Coetzee M.P."/>
            <person name="Wingfield M.J."/>
            <person name="Wingfield B.D."/>
        </authorList>
    </citation>
    <scope>NUCLEOTIDE SEQUENCE [LARGE SCALE GENOMIC DNA]</scope>
    <source>
        <strain evidence="2 3">CBS 114723</strain>
    </source>
</reference>
<accession>A0A2C5X8W5</accession>
<sequence>MSDIRTTTAAAIFAPVGNAAQKLQQQQQQQQLQLQLPQPLLEPQPNPMLSGVLSTDTDVREGAGKDQEVTEQEKSYGAEEHRLVGEESEPEPEPEPEPELGSGAGSIYTPNNDDGHVADKPCGPPPPTNVTYPTFEAAHTAVVQHAEASGYALAIRRKYPNKAKFTRVDFKCSKGGERRMVVRDGEEVSVRAVDTQAGRRRQTPTLRSGCPFVFKIAYNYKYTSWQITYYSDPKTREHNHGFVQPVAFAPYRQKIIALYRDHIVEKLSLGMKPTNIVCTIPEVHRHLIMSRDIRNLAVREKVLQRDKMLEEEQSDDR</sequence>
<dbReference type="Proteomes" id="UP000222788">
    <property type="component" value="Unassembled WGS sequence"/>
</dbReference>
<feature type="compositionally biased region" description="Basic and acidic residues" evidence="1">
    <location>
        <begin position="57"/>
        <end position="85"/>
    </location>
</feature>
<organism evidence="2 3">
    <name type="scientific">Ceratocystis fimbriata CBS 114723</name>
    <dbReference type="NCBI Taxonomy" id="1035309"/>
    <lineage>
        <taxon>Eukaryota</taxon>
        <taxon>Fungi</taxon>
        <taxon>Dikarya</taxon>
        <taxon>Ascomycota</taxon>
        <taxon>Pezizomycotina</taxon>
        <taxon>Sordariomycetes</taxon>
        <taxon>Hypocreomycetidae</taxon>
        <taxon>Microascales</taxon>
        <taxon>Ceratocystidaceae</taxon>
        <taxon>Ceratocystis</taxon>
    </lineage>
</organism>
<proteinExistence type="predicted"/>
<evidence type="ECO:0008006" key="4">
    <source>
        <dbReference type="Google" id="ProtNLM"/>
    </source>
</evidence>
<evidence type="ECO:0000313" key="3">
    <source>
        <dbReference type="Proteomes" id="UP000222788"/>
    </source>
</evidence>
<feature type="compositionally biased region" description="Low complexity" evidence="1">
    <location>
        <begin position="27"/>
        <end position="39"/>
    </location>
</feature>
<dbReference type="STRING" id="1035309.A0A2C5X8W5"/>
<dbReference type="AlphaFoldDB" id="A0A2C5X8W5"/>
<name>A0A2C5X8W5_9PEZI</name>
<evidence type="ECO:0000313" key="2">
    <source>
        <dbReference type="EMBL" id="PHH53834.1"/>
    </source>
</evidence>
<keyword evidence="3" id="KW-1185">Reference proteome</keyword>
<comment type="caution">
    <text evidence="2">The sequence shown here is derived from an EMBL/GenBank/DDBJ whole genome shotgun (WGS) entry which is preliminary data.</text>
</comment>
<dbReference type="EMBL" id="APWK03000036">
    <property type="protein sequence ID" value="PHH53834.1"/>
    <property type="molecule type" value="Genomic_DNA"/>
</dbReference>
<evidence type="ECO:0000256" key="1">
    <source>
        <dbReference type="SAM" id="MobiDB-lite"/>
    </source>
</evidence>
<gene>
    <name evidence="2" type="ORF">CFIMG_008108RA00001</name>
</gene>
<feature type="compositionally biased region" description="Acidic residues" evidence="1">
    <location>
        <begin position="86"/>
        <end position="98"/>
    </location>
</feature>